<evidence type="ECO:0000313" key="4">
    <source>
        <dbReference type="Proteomes" id="UP001595443"/>
    </source>
</evidence>
<feature type="chain" id="PRO_5046123345" evidence="2">
    <location>
        <begin position="21"/>
        <end position="120"/>
    </location>
</feature>
<feature type="signal peptide" evidence="2">
    <location>
        <begin position="1"/>
        <end position="20"/>
    </location>
</feature>
<feature type="region of interest" description="Disordered" evidence="1">
    <location>
        <begin position="20"/>
        <end position="48"/>
    </location>
</feature>
<dbReference type="EMBL" id="JBHRSK010000002">
    <property type="protein sequence ID" value="MFC2966683.1"/>
    <property type="molecule type" value="Genomic_DNA"/>
</dbReference>
<dbReference type="Proteomes" id="UP001595443">
    <property type="component" value="Unassembled WGS sequence"/>
</dbReference>
<accession>A0ABV7ABJ2</accession>
<evidence type="ECO:0000256" key="2">
    <source>
        <dbReference type="SAM" id="SignalP"/>
    </source>
</evidence>
<dbReference type="RefSeq" id="WP_377831089.1">
    <property type="nucleotide sequence ID" value="NZ_JBHRSK010000002.1"/>
</dbReference>
<comment type="caution">
    <text evidence="3">The sequence shown here is derived from an EMBL/GenBank/DDBJ whole genome shotgun (WGS) entry which is preliminary data.</text>
</comment>
<keyword evidence="2" id="KW-0732">Signal</keyword>
<proteinExistence type="predicted"/>
<reference evidence="4" key="1">
    <citation type="journal article" date="2019" name="Int. J. Syst. Evol. Microbiol.">
        <title>The Global Catalogue of Microorganisms (GCM) 10K type strain sequencing project: providing services to taxonomists for standard genome sequencing and annotation.</title>
        <authorList>
            <consortium name="The Broad Institute Genomics Platform"/>
            <consortium name="The Broad Institute Genome Sequencing Center for Infectious Disease"/>
            <person name="Wu L."/>
            <person name="Ma J."/>
        </authorList>
    </citation>
    <scope>NUCLEOTIDE SEQUENCE [LARGE SCALE GENOMIC DNA]</scope>
    <source>
        <strain evidence="4">KCTC 62192</strain>
    </source>
</reference>
<organism evidence="3 4">
    <name type="scientific">Acidimangrovimonas pyrenivorans</name>
    <dbReference type="NCBI Taxonomy" id="2030798"/>
    <lineage>
        <taxon>Bacteria</taxon>
        <taxon>Pseudomonadati</taxon>
        <taxon>Pseudomonadota</taxon>
        <taxon>Alphaproteobacteria</taxon>
        <taxon>Rhodobacterales</taxon>
        <taxon>Paracoccaceae</taxon>
        <taxon>Acidimangrovimonas</taxon>
    </lineage>
</organism>
<name>A0ABV7ABJ2_9RHOB</name>
<keyword evidence="4" id="KW-1185">Reference proteome</keyword>
<sequence length="120" mass="12837">MRILLALPLALSLAATPLWAQEGDAPGSDGQAEQGQSQDGKGDLGRGAEMMQEGGKLILRGLMSQMEPKMRALTRQLFTLMDSLDAYELPEMLPNGDIIIRRKVPLVPVPPGAGGNDIDL</sequence>
<gene>
    <name evidence="3" type="ORF">ACFOES_01120</name>
</gene>
<protein>
    <submittedName>
        <fullName evidence="3">AAA+ family ATPase</fullName>
    </submittedName>
</protein>
<evidence type="ECO:0000313" key="3">
    <source>
        <dbReference type="EMBL" id="MFC2966683.1"/>
    </source>
</evidence>
<evidence type="ECO:0000256" key="1">
    <source>
        <dbReference type="SAM" id="MobiDB-lite"/>
    </source>
</evidence>